<evidence type="ECO:0008006" key="3">
    <source>
        <dbReference type="Google" id="ProtNLM"/>
    </source>
</evidence>
<sequence>MKTARKISPVPKSQQKSKYKVFFVGAPNQGAWQIRAQQISACRANWHCGSRVNWWMAKTCDIFVIVKKIRPKCLARIKATGKPIIYDIVDAWEQPSDSLKVTDAASALFLFKEKWQSIAPDAAIFADKKMEEDLHTLVDLSTTIYHHSYPLLQSQPVRGTVKKIGYQGRDIFLADWQPILEEIAKENRVEFIINPEKLEDLDIGIITRGREYNGYLEQHYKSNVKLANMMAVGLPCMIQSGSAAYHETWNDETSYFSSESELREKITQLIHSESLRRNLSDRLQNQAPNFALETIISKYEAFFGRVLGRKS</sequence>
<organism evidence="1 2">
    <name type="scientific">BD1-7 clade bacterium</name>
    <dbReference type="NCBI Taxonomy" id="2029982"/>
    <lineage>
        <taxon>Bacteria</taxon>
        <taxon>Pseudomonadati</taxon>
        <taxon>Pseudomonadota</taxon>
        <taxon>Gammaproteobacteria</taxon>
        <taxon>Cellvibrionales</taxon>
        <taxon>Spongiibacteraceae</taxon>
        <taxon>BD1-7 clade</taxon>
    </lineage>
</organism>
<protein>
    <recommendedName>
        <fullName evidence="3">Glycosyl transferase family 1 domain-containing protein</fullName>
    </recommendedName>
</protein>
<dbReference type="EMBL" id="CACSII010000001">
    <property type="protein sequence ID" value="CAA0081384.1"/>
    <property type="molecule type" value="Genomic_DNA"/>
</dbReference>
<gene>
    <name evidence="1" type="ORF">DPBNPPHM_00344</name>
</gene>
<proteinExistence type="predicted"/>
<reference evidence="1 2" key="1">
    <citation type="submission" date="2019-11" db="EMBL/GenBank/DDBJ databases">
        <authorList>
            <person name="Holert J."/>
        </authorList>
    </citation>
    <scope>NUCLEOTIDE SEQUENCE [LARGE SCALE GENOMIC DNA]</scope>
    <source>
        <strain evidence="1">BC5_2</strain>
    </source>
</reference>
<dbReference type="OrthoDB" id="8912811at2"/>
<evidence type="ECO:0000313" key="1">
    <source>
        <dbReference type="EMBL" id="CAA0081384.1"/>
    </source>
</evidence>
<dbReference type="Proteomes" id="UP000434580">
    <property type="component" value="Unassembled WGS sequence"/>
</dbReference>
<dbReference type="AlphaFoldDB" id="A0A5S9N3B0"/>
<evidence type="ECO:0000313" key="2">
    <source>
        <dbReference type="Proteomes" id="UP000434580"/>
    </source>
</evidence>
<accession>A0A5S9N3B0</accession>
<name>A0A5S9N3B0_9GAMM</name>